<evidence type="ECO:0000313" key="5">
    <source>
        <dbReference type="Proteomes" id="UP000189229"/>
    </source>
</evidence>
<dbReference type="Pfam" id="PF12680">
    <property type="entry name" value="SnoaL_2"/>
    <property type="match status" value="1"/>
</dbReference>
<proteinExistence type="predicted"/>
<dbReference type="Proteomes" id="UP000189229">
    <property type="component" value="Unassembled WGS sequence"/>
</dbReference>
<gene>
    <name evidence="2" type="ORF">BZL29_6971</name>
    <name evidence="3" type="ORF">BZL30_5487</name>
</gene>
<evidence type="ECO:0000313" key="3">
    <source>
        <dbReference type="EMBL" id="OOK72400.1"/>
    </source>
</evidence>
<dbReference type="InterPro" id="IPR032710">
    <property type="entry name" value="NTF2-like_dom_sf"/>
</dbReference>
<dbReference type="SUPFAM" id="SSF54427">
    <property type="entry name" value="NTF2-like"/>
    <property type="match status" value="1"/>
</dbReference>
<name>A0A1V3WZS9_MYCKA</name>
<dbReference type="EMBL" id="MVBM01000005">
    <property type="protein sequence ID" value="OOK72400.1"/>
    <property type="molecule type" value="Genomic_DNA"/>
</dbReference>
<dbReference type="Gene3D" id="3.10.450.50">
    <property type="match status" value="1"/>
</dbReference>
<dbReference type="InterPro" id="IPR037401">
    <property type="entry name" value="SnoaL-like"/>
</dbReference>
<comment type="caution">
    <text evidence="3">The sequence shown here is derived from an EMBL/GenBank/DDBJ whole genome shotgun (WGS) entry which is preliminary data.</text>
</comment>
<reference evidence="4 5" key="1">
    <citation type="submission" date="2017-02" db="EMBL/GenBank/DDBJ databases">
        <title>Complete genome sequences of Mycobacterium kansasii strains isolated from rhesus macaques.</title>
        <authorList>
            <person name="Panda A."/>
            <person name="Nagaraj S."/>
            <person name="Zhao X."/>
            <person name="Tettelin H."/>
            <person name="Detolla L.J."/>
        </authorList>
    </citation>
    <scope>NUCLEOTIDE SEQUENCE [LARGE SCALE GENOMIC DNA]</scope>
    <source>
        <strain evidence="2 4">11-3469</strain>
        <strain evidence="3 5">11-3813</strain>
    </source>
</reference>
<dbReference type="EMBL" id="MVBN01000008">
    <property type="protein sequence ID" value="OOK68284.1"/>
    <property type="molecule type" value="Genomic_DNA"/>
</dbReference>
<evidence type="ECO:0000259" key="1">
    <source>
        <dbReference type="Pfam" id="PF12680"/>
    </source>
</evidence>
<dbReference type="AlphaFoldDB" id="A0A1V3WZS9"/>
<feature type="domain" description="SnoaL-like" evidence="1">
    <location>
        <begin position="50"/>
        <end position="153"/>
    </location>
</feature>
<dbReference type="Proteomes" id="UP000188532">
    <property type="component" value="Unassembled WGS sequence"/>
</dbReference>
<sequence length="172" mass="19876">MSCRRGLPTQPIVLDQTSLPLTFRTIFLKLLWFDLQEADMDTAEWLRQSEAFLGAWNRHDVEEVVAWYTEPFVYRDPNIGAAAIESRDALRRYLSKLFDLWEMTWSVREVFVFDGADGAAVTWDATFRLRARHTRLEIHGVDIVFLRDGKVVHDEVFFDRSLLAPLVAGNAA</sequence>
<organism evidence="3 5">
    <name type="scientific">Mycobacterium kansasii</name>
    <dbReference type="NCBI Taxonomy" id="1768"/>
    <lineage>
        <taxon>Bacteria</taxon>
        <taxon>Bacillati</taxon>
        <taxon>Actinomycetota</taxon>
        <taxon>Actinomycetes</taxon>
        <taxon>Mycobacteriales</taxon>
        <taxon>Mycobacteriaceae</taxon>
        <taxon>Mycobacterium</taxon>
    </lineage>
</organism>
<dbReference type="STRING" id="1768.B1T50_03855"/>
<accession>A0A1V3WZS9</accession>
<protein>
    <submittedName>
        <fullName evidence="3">SnoaL-like domain protein</fullName>
    </submittedName>
</protein>
<evidence type="ECO:0000313" key="4">
    <source>
        <dbReference type="Proteomes" id="UP000188532"/>
    </source>
</evidence>
<evidence type="ECO:0000313" key="2">
    <source>
        <dbReference type="EMBL" id="OOK68284.1"/>
    </source>
</evidence>